<evidence type="ECO:0008006" key="4">
    <source>
        <dbReference type="Google" id="ProtNLM"/>
    </source>
</evidence>
<keyword evidence="1" id="KW-0472">Membrane</keyword>
<evidence type="ECO:0000313" key="3">
    <source>
        <dbReference type="Proteomes" id="UP001357223"/>
    </source>
</evidence>
<keyword evidence="1" id="KW-1133">Transmembrane helix</keyword>
<keyword evidence="3" id="KW-1185">Reference proteome</keyword>
<feature type="transmembrane region" description="Helical" evidence="1">
    <location>
        <begin position="63"/>
        <end position="85"/>
    </location>
</feature>
<dbReference type="RefSeq" id="WP_338452979.1">
    <property type="nucleotide sequence ID" value="NZ_CP137640.1"/>
</dbReference>
<feature type="transmembrane region" description="Helical" evidence="1">
    <location>
        <begin position="21"/>
        <end position="43"/>
    </location>
</feature>
<keyword evidence="1" id="KW-0812">Transmembrane</keyword>
<evidence type="ECO:0000313" key="2">
    <source>
        <dbReference type="EMBL" id="WVX84107.1"/>
    </source>
</evidence>
<name>A0ABZ2CJZ3_9BACI</name>
<protein>
    <recommendedName>
        <fullName evidence="4">ABC transporter permease</fullName>
    </recommendedName>
</protein>
<evidence type="ECO:0000256" key="1">
    <source>
        <dbReference type="SAM" id="Phobius"/>
    </source>
</evidence>
<accession>A0ABZ2CJZ3</accession>
<gene>
    <name evidence="2" type="ORF">R4Z09_14575</name>
</gene>
<reference evidence="2 3" key="1">
    <citation type="submission" date="2023-10" db="EMBL/GenBank/DDBJ databases">
        <title>Niallia locisalis sp.nov. isolated from a salt pond sample.</title>
        <authorList>
            <person name="Li X.-J."/>
            <person name="Dong L."/>
        </authorList>
    </citation>
    <scope>NUCLEOTIDE SEQUENCE [LARGE SCALE GENOMIC DNA]</scope>
    <source>
        <strain evidence="2 3">DSM 29761</strain>
    </source>
</reference>
<feature type="transmembrane region" description="Helical" evidence="1">
    <location>
        <begin position="183"/>
        <end position="201"/>
    </location>
</feature>
<organism evidence="2 3">
    <name type="scientific">Niallia oryzisoli</name>
    <dbReference type="NCBI Taxonomy" id="1737571"/>
    <lineage>
        <taxon>Bacteria</taxon>
        <taxon>Bacillati</taxon>
        <taxon>Bacillota</taxon>
        <taxon>Bacilli</taxon>
        <taxon>Bacillales</taxon>
        <taxon>Bacillaceae</taxon>
        <taxon>Niallia</taxon>
    </lineage>
</organism>
<feature type="transmembrane region" description="Helical" evidence="1">
    <location>
        <begin position="153"/>
        <end position="174"/>
    </location>
</feature>
<feature type="transmembrane region" description="Helical" evidence="1">
    <location>
        <begin position="221"/>
        <end position="243"/>
    </location>
</feature>
<feature type="transmembrane region" description="Helical" evidence="1">
    <location>
        <begin position="106"/>
        <end position="133"/>
    </location>
</feature>
<sequence>MMSFSTVKTSEIVKKQLLLKLKANIDAFSSLVWIQLLAILFSLGGVGMQGFHSDGISISIKYFSADMVIAFTMIWGLVSAITITTKPYRYFDFSFVTNRVTSSLSNIIYLALASVIGGVTAMLAKGLLIIIGSFFLDFQLLNFYSQPFHIRDFLIGIMTAVQYIFFISSIGYFIGTLVQVSRLFIVAIPVLLVGSMFIDGIMGQEPIAIKTLEFYFLEPTFILFTVKVLISSVLFFAPSISILNRMEVRK</sequence>
<proteinExistence type="predicted"/>
<dbReference type="EMBL" id="CP137640">
    <property type="protein sequence ID" value="WVX84107.1"/>
    <property type="molecule type" value="Genomic_DNA"/>
</dbReference>
<dbReference type="Proteomes" id="UP001357223">
    <property type="component" value="Chromosome"/>
</dbReference>